<dbReference type="GO" id="GO:0003700">
    <property type="term" value="F:DNA-binding transcription factor activity"/>
    <property type="evidence" value="ECO:0007669"/>
    <property type="project" value="InterPro"/>
</dbReference>
<proteinExistence type="predicted"/>
<dbReference type="InterPro" id="IPR036388">
    <property type="entry name" value="WH-like_DNA-bd_sf"/>
</dbReference>
<dbReference type="InterPro" id="IPR050679">
    <property type="entry name" value="Bact_HTH_transcr_reg"/>
</dbReference>
<dbReference type="OrthoDB" id="8584262at2"/>
<reference evidence="5 6" key="1">
    <citation type="submission" date="2018-11" db="EMBL/GenBank/DDBJ databases">
        <title>The genome draft of YIM 96095.</title>
        <authorList>
            <person name="Tang S.-K."/>
            <person name="Chunyu W.-X."/>
            <person name="Feng Y.-Z."/>
        </authorList>
    </citation>
    <scope>NUCLEOTIDE SEQUENCE [LARGE SCALE GENOMIC DNA]</scope>
    <source>
        <strain evidence="5 6">YIM 96095</strain>
    </source>
</reference>
<name>A0A3N0E7X7_9ACTN</name>
<dbReference type="InterPro" id="IPR028978">
    <property type="entry name" value="Chorismate_lyase_/UTRA_dom_sf"/>
</dbReference>
<dbReference type="CDD" id="cd07377">
    <property type="entry name" value="WHTH_GntR"/>
    <property type="match status" value="1"/>
</dbReference>
<dbReference type="SMART" id="SM00345">
    <property type="entry name" value="HTH_GNTR"/>
    <property type="match status" value="1"/>
</dbReference>
<evidence type="ECO:0000313" key="5">
    <source>
        <dbReference type="EMBL" id="RNL83956.1"/>
    </source>
</evidence>
<dbReference type="Gene3D" id="3.40.1410.10">
    <property type="entry name" value="Chorismate lyase-like"/>
    <property type="match status" value="1"/>
</dbReference>
<keyword evidence="2" id="KW-0238">DNA-binding</keyword>
<dbReference type="SMART" id="SM00866">
    <property type="entry name" value="UTRA"/>
    <property type="match status" value="1"/>
</dbReference>
<dbReference type="Pfam" id="PF07702">
    <property type="entry name" value="UTRA"/>
    <property type="match status" value="1"/>
</dbReference>
<evidence type="ECO:0000256" key="1">
    <source>
        <dbReference type="ARBA" id="ARBA00023015"/>
    </source>
</evidence>
<gene>
    <name evidence="5" type="ORF">EFW17_13785</name>
</gene>
<accession>A0A3N0E7X7</accession>
<dbReference type="RefSeq" id="WP_123201789.1">
    <property type="nucleotide sequence ID" value="NZ_RJMB01000013.1"/>
</dbReference>
<comment type="caution">
    <text evidence="5">The sequence shown here is derived from an EMBL/GenBank/DDBJ whole genome shotgun (WGS) entry which is preliminary data.</text>
</comment>
<dbReference type="EMBL" id="RJMB01000013">
    <property type="protein sequence ID" value="RNL83956.1"/>
    <property type="molecule type" value="Genomic_DNA"/>
</dbReference>
<sequence length="246" mass="26995">MTETPLSITLDRSSPVPLYFQVAQELERQIQDGAMPAGTRLENEVVLANRLGLSRPTMRRAIEYLVDRGLLVRKRGVGTQVVTPRVRRSVELSSLYDDLVQAGQHPRTEVLRLAVERPSDAVAAALEVGAGTDVYVLERLRYAGEEPLALLHNYLPLDLVRLSEDALTNDGLYNLMRAAGVTLKIASQSIGARGATAAEARILGEHRGAPLLTMDRTAYDDVGRVVEFGAHVYRASRYAFDLTLTG</sequence>
<keyword evidence="1" id="KW-0805">Transcription regulation</keyword>
<dbReference type="InterPro" id="IPR000524">
    <property type="entry name" value="Tscrpt_reg_HTH_GntR"/>
</dbReference>
<dbReference type="SUPFAM" id="SSF64288">
    <property type="entry name" value="Chorismate lyase-like"/>
    <property type="match status" value="1"/>
</dbReference>
<evidence type="ECO:0000259" key="4">
    <source>
        <dbReference type="PROSITE" id="PS50949"/>
    </source>
</evidence>
<dbReference type="AlphaFoldDB" id="A0A3N0E7X7"/>
<dbReference type="GO" id="GO:0045892">
    <property type="term" value="P:negative regulation of DNA-templated transcription"/>
    <property type="evidence" value="ECO:0007669"/>
    <property type="project" value="TreeGrafter"/>
</dbReference>
<dbReference type="Gene3D" id="1.10.10.10">
    <property type="entry name" value="Winged helix-like DNA-binding domain superfamily/Winged helix DNA-binding domain"/>
    <property type="match status" value="1"/>
</dbReference>
<evidence type="ECO:0000256" key="2">
    <source>
        <dbReference type="ARBA" id="ARBA00023125"/>
    </source>
</evidence>
<dbReference type="Pfam" id="PF00392">
    <property type="entry name" value="GntR"/>
    <property type="match status" value="1"/>
</dbReference>
<dbReference type="Proteomes" id="UP000269198">
    <property type="component" value="Unassembled WGS sequence"/>
</dbReference>
<feature type="domain" description="HTH gntR-type" evidence="4">
    <location>
        <begin position="16"/>
        <end position="84"/>
    </location>
</feature>
<dbReference type="InterPro" id="IPR036390">
    <property type="entry name" value="WH_DNA-bd_sf"/>
</dbReference>
<keyword evidence="3" id="KW-0804">Transcription</keyword>
<protein>
    <submittedName>
        <fullName evidence="5">GntR family transcriptional regulator</fullName>
    </submittedName>
</protein>
<dbReference type="PROSITE" id="PS50949">
    <property type="entry name" value="HTH_GNTR"/>
    <property type="match status" value="1"/>
</dbReference>
<keyword evidence="6" id="KW-1185">Reference proteome</keyword>
<evidence type="ECO:0000313" key="6">
    <source>
        <dbReference type="Proteomes" id="UP000269198"/>
    </source>
</evidence>
<dbReference type="PANTHER" id="PTHR44846:SF17">
    <property type="entry name" value="GNTR-FAMILY TRANSCRIPTIONAL REGULATOR"/>
    <property type="match status" value="1"/>
</dbReference>
<evidence type="ECO:0000256" key="3">
    <source>
        <dbReference type="ARBA" id="ARBA00023163"/>
    </source>
</evidence>
<dbReference type="PRINTS" id="PR00035">
    <property type="entry name" value="HTHGNTR"/>
</dbReference>
<dbReference type="GO" id="GO:0003677">
    <property type="term" value="F:DNA binding"/>
    <property type="evidence" value="ECO:0007669"/>
    <property type="project" value="UniProtKB-KW"/>
</dbReference>
<organism evidence="5 6">
    <name type="scientific">Halostreptopolyspora alba</name>
    <dbReference type="NCBI Taxonomy" id="2487137"/>
    <lineage>
        <taxon>Bacteria</taxon>
        <taxon>Bacillati</taxon>
        <taxon>Actinomycetota</taxon>
        <taxon>Actinomycetes</taxon>
        <taxon>Streptosporangiales</taxon>
        <taxon>Nocardiopsidaceae</taxon>
        <taxon>Halostreptopolyspora</taxon>
    </lineage>
</organism>
<dbReference type="PANTHER" id="PTHR44846">
    <property type="entry name" value="MANNOSYL-D-GLYCERATE TRANSPORT/METABOLISM SYSTEM REPRESSOR MNGR-RELATED"/>
    <property type="match status" value="1"/>
</dbReference>
<dbReference type="InterPro" id="IPR011663">
    <property type="entry name" value="UTRA"/>
</dbReference>
<dbReference type="SUPFAM" id="SSF46785">
    <property type="entry name" value="Winged helix' DNA-binding domain"/>
    <property type="match status" value="1"/>
</dbReference>